<evidence type="ECO:0000313" key="1">
    <source>
        <dbReference type="EMBL" id="EPP38279.1"/>
    </source>
</evidence>
<evidence type="ECO:0000313" key="2">
    <source>
        <dbReference type="Proteomes" id="UP000014821"/>
    </source>
</evidence>
<sequence length="41" mass="4632">MRSLIVRYIAGPEKVAKLPVDKGRISCGLKAIFWNLSIHHI</sequence>
<protein>
    <submittedName>
        <fullName evidence="1">Uncharacterized protein</fullName>
    </submittedName>
</protein>
<reference evidence="1" key="1">
    <citation type="submission" date="2013-04" db="EMBL/GenBank/DDBJ databases">
        <title>Genome sequence of Chlamydia psittaci 10_881_SC42.</title>
        <authorList>
            <person name="Huot-Creasy H."/>
            <person name="McCracken C.L."/>
            <person name="Humphries M."/>
            <person name="Sachse K."/>
            <person name="Laroucau K."/>
            <person name="Bavoil P."/>
            <person name="Myers G.S."/>
        </authorList>
    </citation>
    <scope>NUCLEOTIDE SEQUENCE [LARGE SCALE GENOMIC DNA]</scope>
    <source>
        <strain evidence="1">10_881_SC42</strain>
    </source>
</reference>
<dbReference type="EMBL" id="ATND01000002">
    <property type="protein sequence ID" value="EPP38279.1"/>
    <property type="molecule type" value="Genomic_DNA"/>
</dbReference>
<dbReference type="Proteomes" id="UP000014821">
    <property type="component" value="Unassembled WGS sequence"/>
</dbReference>
<gene>
    <name evidence="1" type="ORF">CP10881SC42_0769</name>
</gene>
<organism evidence="1 2">
    <name type="scientific">Chlamydia avium</name>
    <dbReference type="NCBI Taxonomy" id="1457141"/>
    <lineage>
        <taxon>Bacteria</taxon>
        <taxon>Pseudomonadati</taxon>
        <taxon>Chlamydiota</taxon>
        <taxon>Chlamydiia</taxon>
        <taxon>Chlamydiales</taxon>
        <taxon>Chlamydiaceae</taxon>
        <taxon>Chlamydia/Chlamydophila group</taxon>
        <taxon>Chlamydia</taxon>
    </lineage>
</organism>
<keyword evidence="2" id="KW-1185">Reference proteome</keyword>
<comment type="caution">
    <text evidence="1">The sequence shown here is derived from an EMBL/GenBank/DDBJ whole genome shotgun (WGS) entry which is preliminary data.</text>
</comment>
<proteinExistence type="predicted"/>
<accession>A0ABN0MRZ1</accession>
<name>A0ABN0MRZ1_9CHLA</name>